<comment type="similarity">
    <text evidence="1">Belongs to the aegerolysin family.</text>
</comment>
<reference evidence="2 3" key="1">
    <citation type="journal article" date="2016" name="Sci. Rep.">
        <title>Penicillium arizonense, a new, genome sequenced fungal species, reveals a high chemical diversity in secreted metabolites.</title>
        <authorList>
            <person name="Grijseels S."/>
            <person name="Nielsen J.C."/>
            <person name="Randelovic M."/>
            <person name="Nielsen J."/>
            <person name="Nielsen K.F."/>
            <person name="Workman M."/>
            <person name="Frisvad J.C."/>
        </authorList>
    </citation>
    <scope>NUCLEOTIDE SEQUENCE [LARGE SCALE GENOMIC DNA]</scope>
    <source>
        <strain evidence="2 3">CBS 141311</strain>
    </source>
</reference>
<dbReference type="RefSeq" id="XP_022487192.1">
    <property type="nucleotide sequence ID" value="XM_022632921.1"/>
</dbReference>
<dbReference type="AlphaFoldDB" id="A0A1F5LEV6"/>
<dbReference type="STRING" id="1835702.A0A1F5LEV6"/>
<dbReference type="Pfam" id="PF06355">
    <property type="entry name" value="Aegerolysin"/>
    <property type="match status" value="1"/>
</dbReference>
<proteinExistence type="inferred from homology"/>
<dbReference type="GO" id="GO:0019836">
    <property type="term" value="P:symbiont-mediated hemolysis of host erythrocyte"/>
    <property type="evidence" value="ECO:0007669"/>
    <property type="project" value="InterPro"/>
</dbReference>
<keyword evidence="3" id="KW-1185">Reference proteome</keyword>
<protein>
    <submittedName>
        <fullName evidence="2">Uncharacterized protein</fullName>
    </submittedName>
</protein>
<gene>
    <name evidence="2" type="ORF">PENARI_c012G06048</name>
</gene>
<dbReference type="Proteomes" id="UP000177622">
    <property type="component" value="Unassembled WGS sequence"/>
</dbReference>
<evidence type="ECO:0000313" key="3">
    <source>
        <dbReference type="Proteomes" id="UP000177622"/>
    </source>
</evidence>
<name>A0A1F5LEV6_PENAI</name>
<comment type="caution">
    <text evidence="2">The sequence shown here is derived from an EMBL/GenBank/DDBJ whole genome shotgun (WGS) entry which is preliminary data.</text>
</comment>
<evidence type="ECO:0000313" key="2">
    <source>
        <dbReference type="EMBL" id="OGE51748.1"/>
    </source>
</evidence>
<dbReference type="GeneID" id="34577655"/>
<dbReference type="Gene3D" id="2.60.270.50">
    <property type="match status" value="1"/>
</dbReference>
<dbReference type="EMBL" id="LXJU01000012">
    <property type="protein sequence ID" value="OGE51748.1"/>
    <property type="molecule type" value="Genomic_DNA"/>
</dbReference>
<dbReference type="OrthoDB" id="4266267at2759"/>
<evidence type="ECO:0000256" key="1">
    <source>
        <dbReference type="ARBA" id="ARBA00010795"/>
    </source>
</evidence>
<dbReference type="InterPro" id="IPR009413">
    <property type="entry name" value="Aegerolysin-typ"/>
</dbReference>
<organism evidence="2 3">
    <name type="scientific">Penicillium arizonense</name>
    <dbReference type="NCBI Taxonomy" id="1835702"/>
    <lineage>
        <taxon>Eukaryota</taxon>
        <taxon>Fungi</taxon>
        <taxon>Dikarya</taxon>
        <taxon>Ascomycota</taxon>
        <taxon>Pezizomycotina</taxon>
        <taxon>Eurotiomycetes</taxon>
        <taxon>Eurotiomycetidae</taxon>
        <taxon>Eurotiales</taxon>
        <taxon>Aspergillaceae</taxon>
        <taxon>Penicillium</taxon>
    </lineage>
</organism>
<sequence>MNCHLTQHLSLTIKNNLSQGTISLRNLVCTRGQPYEKGDTPRLISPEDVNQISIPHGQSAVVSVCGSAAFGLGIEGMIDLYYDEKSLITSLYWNGPWERIGNELHLADVDNEHYLVEVSTPPYEGILGDLAVEVREVPVNNTLQ</sequence>
<accession>A0A1F5LEV6</accession>